<dbReference type="OrthoDB" id="751634at2"/>
<accession>A0A4R2HC18</accession>
<gene>
    <name evidence="2" type="ORF">EV200_104275</name>
    <name evidence="1" type="ORF">GCM10011413_11420</name>
</gene>
<dbReference type="Proteomes" id="UP000295684">
    <property type="component" value="Unassembled WGS sequence"/>
</dbReference>
<name>A0A4R2HC18_9SPHI</name>
<keyword evidence="4" id="KW-1185">Reference proteome</keyword>
<evidence type="ECO:0000313" key="1">
    <source>
        <dbReference type="EMBL" id="GGE47002.1"/>
    </source>
</evidence>
<comment type="caution">
    <text evidence="2">The sequence shown here is derived from an EMBL/GenBank/DDBJ whole genome shotgun (WGS) entry which is preliminary data.</text>
</comment>
<reference evidence="4" key="2">
    <citation type="journal article" date="2019" name="Int. J. Syst. Evol. Microbiol.">
        <title>The Global Catalogue of Microorganisms (GCM) 10K type strain sequencing project: providing services to taxonomists for standard genome sequencing and annotation.</title>
        <authorList>
            <consortium name="The Broad Institute Genomics Platform"/>
            <consortium name="The Broad Institute Genome Sequencing Center for Infectious Disease"/>
            <person name="Wu L."/>
            <person name="Ma J."/>
        </authorList>
    </citation>
    <scope>NUCLEOTIDE SEQUENCE [LARGE SCALE GENOMIC DNA]</scope>
    <source>
        <strain evidence="4">CGMCC 1.15644</strain>
    </source>
</reference>
<dbReference type="EMBL" id="SLWO01000004">
    <property type="protein sequence ID" value="TCO25238.1"/>
    <property type="molecule type" value="Genomic_DNA"/>
</dbReference>
<proteinExistence type="predicted"/>
<evidence type="ECO:0000313" key="4">
    <source>
        <dbReference type="Proteomes" id="UP000622648"/>
    </source>
</evidence>
<protein>
    <submittedName>
        <fullName evidence="2">Uncharacterized protein</fullName>
    </submittedName>
</protein>
<reference evidence="1" key="4">
    <citation type="submission" date="2024-05" db="EMBL/GenBank/DDBJ databases">
        <authorList>
            <person name="Sun Q."/>
            <person name="Zhou Y."/>
        </authorList>
    </citation>
    <scope>NUCLEOTIDE SEQUENCE</scope>
    <source>
        <strain evidence="1">CGMCC 1.15644</strain>
    </source>
</reference>
<dbReference type="RefSeq" id="WP_132532820.1">
    <property type="nucleotide sequence ID" value="NZ_BMJO01000002.1"/>
</dbReference>
<dbReference type="AlphaFoldDB" id="A0A4R2HC18"/>
<dbReference type="Proteomes" id="UP000622648">
    <property type="component" value="Unassembled WGS sequence"/>
</dbReference>
<reference evidence="1" key="1">
    <citation type="journal article" date="2014" name="Int. J. Syst. Evol. Microbiol.">
        <title>Complete genome of a new Firmicutes species belonging to the dominant human colonic microbiota ('Ruminococcus bicirculans') reveals two chromosomes and a selective capacity to utilize plant glucans.</title>
        <authorList>
            <consortium name="NISC Comparative Sequencing Program"/>
            <person name="Wegmann U."/>
            <person name="Louis P."/>
            <person name="Goesmann A."/>
            <person name="Henrissat B."/>
            <person name="Duncan S.H."/>
            <person name="Flint H.J."/>
        </authorList>
    </citation>
    <scope>NUCLEOTIDE SEQUENCE</scope>
    <source>
        <strain evidence="1">CGMCC 1.15644</strain>
    </source>
</reference>
<evidence type="ECO:0000313" key="2">
    <source>
        <dbReference type="EMBL" id="TCO25238.1"/>
    </source>
</evidence>
<sequence>MTVRQLAIFIRLQVEAKMIVFQSPKMLHQFIAKHYSTTEQDQISSKSFKNVYYANADQDIEKVIEMMVTMLALAQEKMGLPIKDKTDHTDVFSIIVDNKNQSRVAALPNPVLAKQVYARTPFIVFLSVLAQA</sequence>
<reference evidence="2 3" key="3">
    <citation type="submission" date="2019-03" db="EMBL/GenBank/DDBJ databases">
        <title>Genomic Encyclopedia of Type Strains, Phase IV (KMG-IV): sequencing the most valuable type-strain genomes for metagenomic binning, comparative biology and taxonomic classification.</title>
        <authorList>
            <person name="Goeker M."/>
        </authorList>
    </citation>
    <scope>NUCLEOTIDE SEQUENCE [LARGE SCALE GENOMIC DNA]</scope>
    <source>
        <strain evidence="2 3">DSM 103236</strain>
    </source>
</reference>
<dbReference type="EMBL" id="BMJO01000002">
    <property type="protein sequence ID" value="GGE47002.1"/>
    <property type="molecule type" value="Genomic_DNA"/>
</dbReference>
<organism evidence="2 3">
    <name type="scientific">Pedobacter psychrotolerans</name>
    <dbReference type="NCBI Taxonomy" id="1843235"/>
    <lineage>
        <taxon>Bacteria</taxon>
        <taxon>Pseudomonadati</taxon>
        <taxon>Bacteroidota</taxon>
        <taxon>Sphingobacteriia</taxon>
        <taxon>Sphingobacteriales</taxon>
        <taxon>Sphingobacteriaceae</taxon>
        <taxon>Pedobacter</taxon>
    </lineage>
</organism>
<evidence type="ECO:0000313" key="3">
    <source>
        <dbReference type="Proteomes" id="UP000295684"/>
    </source>
</evidence>